<evidence type="ECO:0000313" key="2">
    <source>
        <dbReference type="Proteomes" id="UP000601990"/>
    </source>
</evidence>
<gene>
    <name evidence="1" type="ORF">GO608_18400</name>
</gene>
<organism evidence="1 2">
    <name type="scientific">Aromatoleum buckelii</name>
    <dbReference type="NCBI Taxonomy" id="200254"/>
    <lineage>
        <taxon>Bacteria</taxon>
        <taxon>Pseudomonadati</taxon>
        <taxon>Pseudomonadota</taxon>
        <taxon>Betaproteobacteria</taxon>
        <taxon>Rhodocyclales</taxon>
        <taxon>Rhodocyclaceae</taxon>
        <taxon>Aromatoleum</taxon>
    </lineage>
</organism>
<sequence length="109" mass="11397">MTRNTVMTGVFASPGEAQQAKSRLLEAGLAENCIAISTDLTADGVAAEFPGQTYSNQPGQGPSEELPDVADMAHIGACVLTVELASNTDRKATELILRQSGARIVPSEH</sequence>
<proteinExistence type="predicted"/>
<comment type="caution">
    <text evidence="1">The sequence shown here is derived from an EMBL/GenBank/DDBJ whole genome shotgun (WGS) entry which is preliminary data.</text>
</comment>
<accession>A0ABX1N7L9</accession>
<dbReference type="Proteomes" id="UP000601990">
    <property type="component" value="Unassembled WGS sequence"/>
</dbReference>
<name>A0ABX1N7L9_9RHOO</name>
<protein>
    <submittedName>
        <fullName evidence="1">Uncharacterized protein</fullName>
    </submittedName>
</protein>
<keyword evidence="2" id="KW-1185">Reference proteome</keyword>
<reference evidence="1" key="1">
    <citation type="submission" date="2019-12" db="EMBL/GenBank/DDBJ databases">
        <title>Comparative genomics gives insights into the taxonomy of the Azoarcus-Aromatoleum group and reveals separate origins of nif in the plant-associated Azoarcus and non-plant-associated Aromatoleum sub-groups.</title>
        <authorList>
            <person name="Lafos M."/>
            <person name="Maluk M."/>
            <person name="Batista M."/>
            <person name="Junghare M."/>
            <person name="Carmona M."/>
            <person name="Faoro H."/>
            <person name="Cruz L.M."/>
            <person name="Battistoni F."/>
            <person name="De Souza E."/>
            <person name="Pedrosa F."/>
            <person name="Chen W.-M."/>
            <person name="Poole P.S."/>
            <person name="Dixon R.A."/>
            <person name="James E.K."/>
        </authorList>
    </citation>
    <scope>NUCLEOTIDE SEQUENCE</scope>
    <source>
        <strain evidence="1">U120</strain>
    </source>
</reference>
<evidence type="ECO:0000313" key="1">
    <source>
        <dbReference type="EMBL" id="NMF95283.1"/>
    </source>
</evidence>
<dbReference type="RefSeq" id="WP_169200479.1">
    <property type="nucleotide sequence ID" value="NZ_WTVH02000010.1"/>
</dbReference>
<dbReference type="EMBL" id="WTVH01000058">
    <property type="protein sequence ID" value="NMF95283.1"/>
    <property type="molecule type" value="Genomic_DNA"/>
</dbReference>